<dbReference type="OrthoDB" id="49579at2759"/>
<organism evidence="2 3">
    <name type="scientific">Seminavis robusta</name>
    <dbReference type="NCBI Taxonomy" id="568900"/>
    <lineage>
        <taxon>Eukaryota</taxon>
        <taxon>Sar</taxon>
        <taxon>Stramenopiles</taxon>
        <taxon>Ochrophyta</taxon>
        <taxon>Bacillariophyta</taxon>
        <taxon>Bacillariophyceae</taxon>
        <taxon>Bacillariophycidae</taxon>
        <taxon>Naviculales</taxon>
        <taxon>Naviculaceae</taxon>
        <taxon>Seminavis</taxon>
    </lineage>
</organism>
<feature type="region of interest" description="Disordered" evidence="1">
    <location>
        <begin position="180"/>
        <end position="217"/>
    </location>
</feature>
<evidence type="ECO:0000256" key="1">
    <source>
        <dbReference type="SAM" id="MobiDB-lite"/>
    </source>
</evidence>
<dbReference type="Proteomes" id="UP001153069">
    <property type="component" value="Unassembled WGS sequence"/>
</dbReference>
<comment type="caution">
    <text evidence="2">The sequence shown here is derived from an EMBL/GenBank/DDBJ whole genome shotgun (WGS) entry which is preliminary data.</text>
</comment>
<keyword evidence="3" id="KW-1185">Reference proteome</keyword>
<protein>
    <submittedName>
        <fullName evidence="2">Uncharacterized protein</fullName>
    </submittedName>
</protein>
<name>A0A9N8DF16_9STRA</name>
<gene>
    <name evidence="2" type="ORF">SEMRO_58_G033780.1</name>
</gene>
<evidence type="ECO:0000313" key="3">
    <source>
        <dbReference type="Proteomes" id="UP001153069"/>
    </source>
</evidence>
<feature type="compositionally biased region" description="Basic and acidic residues" evidence="1">
    <location>
        <begin position="204"/>
        <end position="217"/>
    </location>
</feature>
<accession>A0A9N8DF16</accession>
<evidence type="ECO:0000313" key="2">
    <source>
        <dbReference type="EMBL" id="CAB9499325.1"/>
    </source>
</evidence>
<dbReference type="AlphaFoldDB" id="A0A9N8DF16"/>
<reference evidence="2" key="1">
    <citation type="submission" date="2020-06" db="EMBL/GenBank/DDBJ databases">
        <authorList>
            <consortium name="Plant Systems Biology data submission"/>
        </authorList>
    </citation>
    <scope>NUCLEOTIDE SEQUENCE</scope>
    <source>
        <strain evidence="2">D6</strain>
    </source>
</reference>
<dbReference type="EMBL" id="CAICTM010000057">
    <property type="protein sequence ID" value="CAB9499325.1"/>
    <property type="molecule type" value="Genomic_DNA"/>
</dbReference>
<feature type="region of interest" description="Disordered" evidence="1">
    <location>
        <begin position="155"/>
        <end position="174"/>
    </location>
</feature>
<sequence length="283" mass="31028">MMAGDSVASLKEKILKSNKSDPFMSGIKKPSDVKIFLPGKNGKPGKELSDSDVIPDGSSLDQPLVVKRSQDCCYKMGDDGQPDSIAMLAGDSVASLKEKILKSNKSDPFMSGIKKPSDIKIFLPGKNGLPGKELGVNDVIPDGSSLNQPLVVTKEAEKKQQAATPKDAKADDAKSRIAEMKRQREAMKAAAAAQSTKPRPTKTRSSEKKEEKPKQKVLGEEARRKCFMWYARFGQPNRDLMKRKVRRLGDACDITVEDVDALPWICRGEMLPVKELNDLIING</sequence>
<proteinExistence type="predicted"/>
<feature type="region of interest" description="Disordered" evidence="1">
    <location>
        <begin position="35"/>
        <end position="61"/>
    </location>
</feature>